<reference evidence="1 2" key="1">
    <citation type="submission" date="2017-09" db="EMBL/GenBank/DDBJ databases">
        <authorList>
            <person name="Kim K.H."/>
            <person name="Chun B.H."/>
            <person name="Han G.S."/>
            <person name="Hyun S.G."/>
            <person name="Jeon C.O."/>
        </authorList>
    </citation>
    <scope>NUCLEOTIDE SEQUENCE [LARGE SCALE GENOMIC DNA]</scope>
    <source>
        <strain evidence="1 2">SH</strain>
    </source>
</reference>
<accession>A0AAN1PJ60</accession>
<organism evidence="1 2">
    <name type="scientific">Acetobacter pomorum</name>
    <dbReference type="NCBI Taxonomy" id="65959"/>
    <lineage>
        <taxon>Bacteria</taxon>
        <taxon>Pseudomonadati</taxon>
        <taxon>Pseudomonadota</taxon>
        <taxon>Alphaproteobacteria</taxon>
        <taxon>Acetobacterales</taxon>
        <taxon>Acetobacteraceae</taxon>
        <taxon>Acetobacter</taxon>
    </lineage>
</organism>
<proteinExistence type="predicted"/>
<evidence type="ECO:0000313" key="2">
    <source>
        <dbReference type="Proteomes" id="UP000256572"/>
    </source>
</evidence>
<reference evidence="1 2" key="2">
    <citation type="submission" date="2018-08" db="EMBL/GenBank/DDBJ databases">
        <title>Acetobacter oryzifermentans sp. nov., isolated from Korea traditional vinegar and reclassification of Acetobacter pasteurianus subsp. ascendens (Henneberg 1898) as Acetobacter ascendens comb. nov.</title>
        <authorList>
            <person name="Cho G.Y."/>
            <person name="Lee S.H."/>
        </authorList>
    </citation>
    <scope>NUCLEOTIDE SEQUENCE [LARGE SCALE GENOMIC DNA]</scope>
    <source>
        <strain evidence="1 2">SH</strain>
    </source>
</reference>
<protein>
    <submittedName>
        <fullName evidence="1">Uncharacterized protein</fullName>
    </submittedName>
</protein>
<sequence length="142" mass="15452">MKGTSFFDAPVKKIKLINRSASSDITDNYTGGSVEDVNVELCITAKKKGSFGPLRSLTDRFQVAQTKLLTFGDMEFNEVSAEVNIGGRPRRVGVIGCNNDSGLIDISQSVDRAPNGHPVFDSVRLQSLEILEDIFSVIGDEK</sequence>
<name>A0AAN1PJ60_9PROT</name>
<gene>
    <name evidence="1" type="ORF">CJF59_12455</name>
</gene>
<dbReference type="AlphaFoldDB" id="A0AAN1PJ60"/>
<evidence type="ECO:0000313" key="1">
    <source>
        <dbReference type="EMBL" id="AXN01263.1"/>
    </source>
</evidence>
<dbReference type="EMBL" id="CP023189">
    <property type="protein sequence ID" value="AXN01263.1"/>
    <property type="molecule type" value="Genomic_DNA"/>
</dbReference>
<dbReference type="Proteomes" id="UP000256572">
    <property type="component" value="Chromosome"/>
</dbReference>